<dbReference type="STRING" id="1116229.S3DEB3"/>
<keyword evidence="3" id="KW-1185">Reference proteome</keyword>
<proteinExistence type="predicted"/>
<evidence type="ECO:0000313" key="2">
    <source>
        <dbReference type="EMBL" id="EPE36752.1"/>
    </source>
</evidence>
<dbReference type="InterPro" id="IPR046824">
    <property type="entry name" value="Mss51-like_C"/>
</dbReference>
<dbReference type="GeneID" id="19467963"/>
<evidence type="ECO:0000259" key="1">
    <source>
        <dbReference type="Pfam" id="PF20179"/>
    </source>
</evidence>
<dbReference type="Pfam" id="PF20179">
    <property type="entry name" value="MSS51_C"/>
    <property type="match status" value="1"/>
</dbReference>
<name>S3DEB3_GLAL2</name>
<dbReference type="AlphaFoldDB" id="S3DEB3"/>
<sequence>MVRARCESETAVSIIRRQPYCIQCYRSGPQLPSGSVLTPCKECYLVSTCTTCPSTLPPHECPTYQRVGSLENFRIAHFTHSGQVYAQAPTDSPRKHYRKLSTAKNWYEYFSSISDKKEAVENVITPSFDLNLPLLAQADAETQKSLQRLWLYLTLATETQSMPLTILAALELTIPSLATKTELTIHLIGAGAKELQNLLIFEELLHLLPSLKTLKLVFAGPECKNSGATPDDPVPEMQATCCPDCTKAGRKRVMALCSEVYHSFASMPQWKRPDLAVLFHSGRSQDGVEGWKPTTEWLVNSGIPTVCTTYTEREAREEVGELEALGARFVRGVEVNGWRSLVHRLEPMEGGEHGFYFDNFWWYVFEGRE</sequence>
<organism evidence="2 3">
    <name type="scientific">Glarea lozoyensis (strain ATCC 20868 / MF5171)</name>
    <dbReference type="NCBI Taxonomy" id="1116229"/>
    <lineage>
        <taxon>Eukaryota</taxon>
        <taxon>Fungi</taxon>
        <taxon>Dikarya</taxon>
        <taxon>Ascomycota</taxon>
        <taxon>Pezizomycotina</taxon>
        <taxon>Leotiomycetes</taxon>
        <taxon>Helotiales</taxon>
        <taxon>Helotiaceae</taxon>
        <taxon>Glarea</taxon>
    </lineage>
</organism>
<dbReference type="Proteomes" id="UP000016922">
    <property type="component" value="Unassembled WGS sequence"/>
</dbReference>
<dbReference type="OMA" id="DAEHEMW"/>
<dbReference type="PANTHER" id="PTHR46920:SF1">
    <property type="entry name" value="PROTEIN MSS51 HOMOLOG, MITOCHONDRIAL-RELATED"/>
    <property type="match status" value="1"/>
</dbReference>
<dbReference type="eggNOG" id="ENOG502RMN4">
    <property type="taxonomic scope" value="Eukaryota"/>
</dbReference>
<dbReference type="EMBL" id="KE145352">
    <property type="protein sequence ID" value="EPE36752.1"/>
    <property type="molecule type" value="Genomic_DNA"/>
</dbReference>
<accession>S3DEB3</accession>
<evidence type="ECO:0000313" key="3">
    <source>
        <dbReference type="Proteomes" id="UP000016922"/>
    </source>
</evidence>
<feature type="domain" description="Mitochondrial splicing suppressor 51-like C-terminal" evidence="1">
    <location>
        <begin position="163"/>
        <end position="345"/>
    </location>
</feature>
<protein>
    <recommendedName>
        <fullName evidence="1">Mitochondrial splicing suppressor 51-like C-terminal domain-containing protein</fullName>
    </recommendedName>
</protein>
<gene>
    <name evidence="2" type="ORF">GLAREA_08915</name>
</gene>
<dbReference type="HOGENOM" id="CLU_045558_0_0_1"/>
<dbReference type="OrthoDB" id="432970at2759"/>
<dbReference type="RefSeq" id="XP_008076067.1">
    <property type="nucleotide sequence ID" value="XM_008077876.1"/>
</dbReference>
<dbReference type="PANTHER" id="PTHR46920">
    <property type="match status" value="1"/>
</dbReference>
<dbReference type="InterPro" id="IPR052839">
    <property type="entry name" value="Mito_gene_expr_regulator"/>
</dbReference>
<reference evidence="2 3" key="1">
    <citation type="journal article" date="2013" name="BMC Genomics">
        <title>Genomics-driven discovery of the pneumocandin biosynthetic gene cluster in the fungus Glarea lozoyensis.</title>
        <authorList>
            <person name="Chen L."/>
            <person name="Yue Q."/>
            <person name="Zhang X."/>
            <person name="Xiang M."/>
            <person name="Wang C."/>
            <person name="Li S."/>
            <person name="Che Y."/>
            <person name="Ortiz-Lopez F.J."/>
            <person name="Bills G.F."/>
            <person name="Liu X."/>
            <person name="An Z."/>
        </authorList>
    </citation>
    <scope>NUCLEOTIDE SEQUENCE [LARGE SCALE GENOMIC DNA]</scope>
    <source>
        <strain evidence="3">ATCC 20868 / MF5171</strain>
    </source>
</reference>
<dbReference type="KEGG" id="glz:GLAREA_08915"/>